<evidence type="ECO:0000313" key="4">
    <source>
        <dbReference type="Proteomes" id="UP001107960"/>
    </source>
</evidence>
<dbReference type="EMBL" id="JAJJML010000001">
    <property type="protein sequence ID" value="MCC9036605.1"/>
    <property type="molecule type" value="Genomic_DNA"/>
</dbReference>
<reference evidence="2" key="1">
    <citation type="submission" date="2021-11" db="EMBL/GenBank/DDBJ databases">
        <title>Description of novel Chryseobacterium species.</title>
        <authorList>
            <person name="Saticioglu I.B."/>
            <person name="Ay H."/>
            <person name="Altun S."/>
            <person name="Duman M."/>
        </authorList>
    </citation>
    <scope>NUCLEOTIDE SEQUENCE</scope>
    <source>
        <strain evidence="2">C-39</strain>
    </source>
</reference>
<keyword evidence="3" id="KW-1185">Reference proteome</keyword>
<dbReference type="RefSeq" id="WP_191181127.1">
    <property type="nucleotide sequence ID" value="NZ_JACXXP010000039.1"/>
</dbReference>
<reference evidence="1" key="3">
    <citation type="submission" date="2024-05" db="EMBL/GenBank/DDBJ databases">
        <title>Description of novel Chryseobacterium sp. strain C-2.</title>
        <authorList>
            <person name="Saticioglu I.B."/>
        </authorList>
    </citation>
    <scope>NUCLEOTIDE SEQUENCE</scope>
    <source>
        <strain evidence="1">C-2</strain>
    </source>
</reference>
<evidence type="ECO:0000313" key="2">
    <source>
        <dbReference type="EMBL" id="MCC9036605.1"/>
    </source>
</evidence>
<dbReference type="EMBL" id="JACXXP010000039">
    <property type="protein sequence ID" value="MBD3906731.1"/>
    <property type="molecule type" value="Genomic_DNA"/>
</dbReference>
<accession>A0A9Q3V123</accession>
<name>A0A9Q3V123_9FLAO</name>
<protein>
    <submittedName>
        <fullName evidence="2">Uncharacterized protein</fullName>
    </submittedName>
</protein>
<dbReference type="Proteomes" id="UP000603715">
    <property type="component" value="Unassembled WGS sequence"/>
</dbReference>
<sequence>MKSINPQNGTAHKLNIENLIEKCYENNFGIDLKKIHRSKKPEFGNEKKLIKDINDARRIVFEDGISQGFELMNYNGLNYLVGDKTAYPCSDIIRIGNGKNWVMCYALPNNYKIYGETDIRKSGIILHYFSEIITKFKTEEEFKKFMQAVEFSFSENEWFNKNNFILNHYRNVKFWSKKEKIDNILAEGLVSPRKYLTYVLFKKENLKTEKIIHSLLRSLSFGTKAVISNDEFLTFLNQLNLEEIEEFFCLDYLRSHARVDKISYTLLGDMLVINSGFTRQYIDWDKKIYSSDEVKKIFYSRLKNNYRSLENHIRQEKGFKEVGSYVMEKHLLQLVMKEFPNYTVISQHSPKWLKGQRFDVFIEELNVAIEYNGIQHFKSIDFFGGDEGLVKTQFLDNQKREKSLKNGVKIFNIDYNQNFNDSFSKLINLLKGF</sequence>
<evidence type="ECO:0000313" key="1">
    <source>
        <dbReference type="EMBL" id="MBD3906731.1"/>
    </source>
</evidence>
<gene>
    <name evidence="1" type="ORF">IEW27_19285</name>
    <name evidence="2" type="ORF">LNP80_20585</name>
</gene>
<organism evidence="2 4">
    <name type="scientific">Chryseobacterium muglaense</name>
    <dbReference type="NCBI Taxonomy" id="2893752"/>
    <lineage>
        <taxon>Bacteria</taxon>
        <taxon>Pseudomonadati</taxon>
        <taxon>Bacteroidota</taxon>
        <taxon>Flavobacteriia</taxon>
        <taxon>Flavobacteriales</taxon>
        <taxon>Weeksellaceae</taxon>
        <taxon>Chryseobacterium group</taxon>
        <taxon>Chryseobacterium</taxon>
    </lineage>
</organism>
<proteinExistence type="predicted"/>
<dbReference type="AlphaFoldDB" id="A0A9Q3V123"/>
<evidence type="ECO:0000313" key="3">
    <source>
        <dbReference type="Proteomes" id="UP000603715"/>
    </source>
</evidence>
<reference evidence="3" key="2">
    <citation type="submission" date="2023-07" db="EMBL/GenBank/DDBJ databases">
        <title>Description of novel Chryseobacterium sp. strain C-2.</title>
        <authorList>
            <person name="Saticioglu I.B."/>
        </authorList>
    </citation>
    <scope>NUCLEOTIDE SEQUENCE [LARGE SCALE GENOMIC DNA]</scope>
    <source>
        <strain evidence="3">C-2</strain>
    </source>
</reference>
<comment type="caution">
    <text evidence="2">The sequence shown here is derived from an EMBL/GenBank/DDBJ whole genome shotgun (WGS) entry which is preliminary data.</text>
</comment>
<dbReference type="Proteomes" id="UP001107960">
    <property type="component" value="Unassembled WGS sequence"/>
</dbReference>